<comment type="similarity">
    <text evidence="6">Belongs to the RnpA family.</text>
</comment>
<dbReference type="EMBL" id="PETJ01000040">
    <property type="protein sequence ID" value="PIV65051.1"/>
    <property type="molecule type" value="Genomic_DNA"/>
</dbReference>
<dbReference type="GO" id="GO:0001682">
    <property type="term" value="P:tRNA 5'-leader removal"/>
    <property type="evidence" value="ECO:0007669"/>
    <property type="project" value="UniProtKB-UniRule"/>
</dbReference>
<dbReference type="Proteomes" id="UP000230766">
    <property type="component" value="Unassembled WGS sequence"/>
</dbReference>
<dbReference type="InterPro" id="IPR000100">
    <property type="entry name" value="RNase_P"/>
</dbReference>
<evidence type="ECO:0000313" key="9">
    <source>
        <dbReference type="Proteomes" id="UP000230766"/>
    </source>
</evidence>
<evidence type="ECO:0000256" key="2">
    <source>
        <dbReference type="ARBA" id="ARBA00022722"/>
    </source>
</evidence>
<evidence type="ECO:0000256" key="4">
    <source>
        <dbReference type="ARBA" id="ARBA00022801"/>
    </source>
</evidence>
<dbReference type="GO" id="GO:0000049">
    <property type="term" value="F:tRNA binding"/>
    <property type="evidence" value="ECO:0007669"/>
    <property type="project" value="UniProtKB-UniRule"/>
</dbReference>
<keyword evidence="2 6" id="KW-0540">Nuclease</keyword>
<accession>A0A2M7EBH3</accession>
<evidence type="ECO:0000256" key="5">
    <source>
        <dbReference type="ARBA" id="ARBA00022884"/>
    </source>
</evidence>
<name>A0A2M7EBH3_9BACT</name>
<sequence>MLAKKNRLKRKKDFKLILKEGKRFKEDFLILKLRENNLKESRFGFTVSLKVSKNTTLRNKIRRRLSETVKMKFKKIKKGIDGLFIACPGLETKDFWEIDEAVEKLFKKAKICNFS</sequence>
<dbReference type="NCBIfam" id="TIGR00188">
    <property type="entry name" value="rnpA"/>
    <property type="match status" value="1"/>
</dbReference>
<keyword evidence="1 6" id="KW-0819">tRNA processing</keyword>
<proteinExistence type="inferred from homology"/>
<dbReference type="SUPFAM" id="SSF54211">
    <property type="entry name" value="Ribosomal protein S5 domain 2-like"/>
    <property type="match status" value="1"/>
</dbReference>
<dbReference type="HAMAP" id="MF_00227">
    <property type="entry name" value="RNase_P"/>
    <property type="match status" value="1"/>
</dbReference>
<dbReference type="Gene3D" id="3.30.230.10">
    <property type="match status" value="1"/>
</dbReference>
<evidence type="ECO:0000313" key="8">
    <source>
        <dbReference type="EMBL" id="PIV65051.1"/>
    </source>
</evidence>
<keyword evidence="5 6" id="KW-0694">RNA-binding</keyword>
<keyword evidence="3 6" id="KW-0255">Endonuclease</keyword>
<dbReference type="GO" id="GO:0004526">
    <property type="term" value="F:ribonuclease P activity"/>
    <property type="evidence" value="ECO:0007669"/>
    <property type="project" value="UniProtKB-UniRule"/>
</dbReference>
<evidence type="ECO:0000256" key="1">
    <source>
        <dbReference type="ARBA" id="ARBA00022694"/>
    </source>
</evidence>
<comment type="function">
    <text evidence="6">RNaseP catalyzes the removal of the 5'-leader sequence from pre-tRNA to produce the mature 5'-terminus. It can also cleave other RNA substrates such as 4.5S RNA. The protein component plays an auxiliary but essential role in vivo by binding to the 5'-leader sequence and broadening the substrate specificity of the ribozyme.</text>
</comment>
<dbReference type="PANTHER" id="PTHR33992">
    <property type="entry name" value="RIBONUCLEASE P PROTEIN COMPONENT"/>
    <property type="match status" value="1"/>
</dbReference>
<comment type="subunit">
    <text evidence="6">Consists of a catalytic RNA component (M1 or rnpB) and a protein subunit.</text>
</comment>
<protein>
    <recommendedName>
        <fullName evidence="6 7">Ribonuclease P protein component</fullName>
        <shortName evidence="6">RNase P protein</shortName>
        <shortName evidence="6">RNaseP protein</shortName>
        <ecNumber evidence="6 7">3.1.26.5</ecNumber>
    </recommendedName>
    <alternativeName>
        <fullName evidence="6">Protein C5</fullName>
    </alternativeName>
</protein>
<evidence type="ECO:0000256" key="3">
    <source>
        <dbReference type="ARBA" id="ARBA00022759"/>
    </source>
</evidence>
<evidence type="ECO:0000256" key="7">
    <source>
        <dbReference type="NCBIfam" id="TIGR00188"/>
    </source>
</evidence>
<organism evidence="8 9">
    <name type="scientific">Candidatus Nealsonbacteria bacterium CG01_land_8_20_14_3_00_12</name>
    <dbReference type="NCBI Taxonomy" id="1974697"/>
    <lineage>
        <taxon>Bacteria</taxon>
        <taxon>Candidatus Nealsoniibacteriota</taxon>
    </lineage>
</organism>
<dbReference type="GO" id="GO:0042781">
    <property type="term" value="F:3'-tRNA processing endoribonuclease activity"/>
    <property type="evidence" value="ECO:0007669"/>
    <property type="project" value="TreeGrafter"/>
</dbReference>
<dbReference type="AlphaFoldDB" id="A0A2M7EBH3"/>
<comment type="caution">
    <text evidence="8">The sequence shown here is derived from an EMBL/GenBank/DDBJ whole genome shotgun (WGS) entry which is preliminary data.</text>
</comment>
<evidence type="ECO:0000256" key="6">
    <source>
        <dbReference type="HAMAP-Rule" id="MF_00227"/>
    </source>
</evidence>
<comment type="catalytic activity">
    <reaction evidence="6">
        <text>Endonucleolytic cleavage of RNA, removing 5'-extranucleotides from tRNA precursor.</text>
        <dbReference type="EC" id="3.1.26.5"/>
    </reaction>
</comment>
<dbReference type="InterPro" id="IPR020568">
    <property type="entry name" value="Ribosomal_Su5_D2-typ_SF"/>
</dbReference>
<dbReference type="Pfam" id="PF00825">
    <property type="entry name" value="Ribonuclease_P"/>
    <property type="match status" value="1"/>
</dbReference>
<dbReference type="PANTHER" id="PTHR33992:SF1">
    <property type="entry name" value="RIBONUCLEASE P PROTEIN COMPONENT"/>
    <property type="match status" value="1"/>
</dbReference>
<reference evidence="9" key="1">
    <citation type="submission" date="2017-09" db="EMBL/GenBank/DDBJ databases">
        <title>Depth-based differentiation of microbial function through sediment-hosted aquifers and enrichment of novel symbionts in the deep terrestrial subsurface.</title>
        <authorList>
            <person name="Probst A.J."/>
            <person name="Ladd B."/>
            <person name="Jarett J.K."/>
            <person name="Geller-Mcgrath D.E."/>
            <person name="Sieber C.M.K."/>
            <person name="Emerson J.B."/>
            <person name="Anantharaman K."/>
            <person name="Thomas B.C."/>
            <person name="Malmstrom R."/>
            <person name="Stieglmeier M."/>
            <person name="Klingl A."/>
            <person name="Woyke T."/>
            <person name="Ryan C.M."/>
            <person name="Banfield J.F."/>
        </authorList>
    </citation>
    <scope>NUCLEOTIDE SEQUENCE [LARGE SCALE GENOMIC DNA]</scope>
</reference>
<keyword evidence="4 6" id="KW-0378">Hydrolase</keyword>
<dbReference type="InterPro" id="IPR014721">
    <property type="entry name" value="Ribsml_uS5_D2-typ_fold_subgr"/>
</dbReference>
<gene>
    <name evidence="6 8" type="primary">rnpA</name>
    <name evidence="8" type="ORF">COS09_01540</name>
</gene>
<dbReference type="EC" id="3.1.26.5" evidence="6 7"/>
<dbReference type="GO" id="GO:0030677">
    <property type="term" value="C:ribonuclease P complex"/>
    <property type="evidence" value="ECO:0007669"/>
    <property type="project" value="TreeGrafter"/>
</dbReference>